<proteinExistence type="inferred from homology"/>
<gene>
    <name evidence="7" type="ORF">PaelaDRAFT_4093</name>
</gene>
<keyword evidence="3" id="KW-0663">Pyridoxal phosphate</keyword>
<dbReference type="STRING" id="743719.PaelaDRAFT_4093"/>
<dbReference type="EMBL" id="AGIP01000009">
    <property type="protein sequence ID" value="EHB62850.1"/>
    <property type="molecule type" value="Genomic_DNA"/>
</dbReference>
<dbReference type="InterPro" id="IPR015421">
    <property type="entry name" value="PyrdxlP-dep_Trfase_major"/>
</dbReference>
<comment type="similarity">
    <text evidence="5">Belongs to the class-II pyridoxal-phosphate-dependent aminotransferase family. MalY/PatB cystathionine beta-lyase subfamily.</text>
</comment>
<dbReference type="PANTHER" id="PTHR43525">
    <property type="entry name" value="PROTEIN MALY"/>
    <property type="match status" value="1"/>
</dbReference>
<dbReference type="CDD" id="cd00609">
    <property type="entry name" value="AAT_like"/>
    <property type="match status" value="1"/>
</dbReference>
<dbReference type="OrthoDB" id="9802872at2"/>
<organism evidence="7 8">
    <name type="scientific">Paenibacillus lactis 154</name>
    <dbReference type="NCBI Taxonomy" id="743719"/>
    <lineage>
        <taxon>Bacteria</taxon>
        <taxon>Bacillati</taxon>
        <taxon>Bacillota</taxon>
        <taxon>Bacilli</taxon>
        <taxon>Bacillales</taxon>
        <taxon>Paenibacillaceae</taxon>
        <taxon>Paenibacillus</taxon>
    </lineage>
</organism>
<dbReference type="Gene3D" id="3.40.640.10">
    <property type="entry name" value="Type I PLP-dependent aspartate aminotransferase-like (Major domain)"/>
    <property type="match status" value="1"/>
</dbReference>
<dbReference type="InterPro" id="IPR027619">
    <property type="entry name" value="C-S_lyase_PatB-like"/>
</dbReference>
<dbReference type="EC" id="4.4.1.13" evidence="2"/>
<dbReference type="Proteomes" id="UP000003891">
    <property type="component" value="Unassembled WGS sequence"/>
</dbReference>
<protein>
    <recommendedName>
        <fullName evidence="2">cysteine-S-conjugate beta-lyase</fullName>
        <ecNumber evidence="2">4.4.1.13</ecNumber>
    </recommendedName>
</protein>
<dbReference type="InterPro" id="IPR004839">
    <property type="entry name" value="Aminotransferase_I/II_large"/>
</dbReference>
<evidence type="ECO:0000256" key="5">
    <source>
        <dbReference type="ARBA" id="ARBA00037974"/>
    </source>
</evidence>
<comment type="cofactor">
    <cofactor evidence="1">
        <name>pyridoxal 5'-phosphate</name>
        <dbReference type="ChEBI" id="CHEBI:597326"/>
    </cofactor>
</comment>
<dbReference type="InterPro" id="IPR015424">
    <property type="entry name" value="PyrdxlP-dep_Trfase"/>
</dbReference>
<dbReference type="Pfam" id="PF00155">
    <property type="entry name" value="Aminotran_1_2"/>
    <property type="match status" value="1"/>
</dbReference>
<dbReference type="NCBIfam" id="TIGR04350">
    <property type="entry name" value="C_S_lyase_PatB"/>
    <property type="match status" value="1"/>
</dbReference>
<dbReference type="InterPro" id="IPR015422">
    <property type="entry name" value="PyrdxlP-dep_Trfase_small"/>
</dbReference>
<evidence type="ECO:0000256" key="4">
    <source>
        <dbReference type="ARBA" id="ARBA00023239"/>
    </source>
</evidence>
<dbReference type="GO" id="GO:0030170">
    <property type="term" value="F:pyridoxal phosphate binding"/>
    <property type="evidence" value="ECO:0007669"/>
    <property type="project" value="InterPro"/>
</dbReference>
<evidence type="ECO:0000313" key="7">
    <source>
        <dbReference type="EMBL" id="EHB62850.1"/>
    </source>
</evidence>
<dbReference type="eggNOG" id="COG1168">
    <property type="taxonomic scope" value="Bacteria"/>
</dbReference>
<dbReference type="PANTHER" id="PTHR43525:SF1">
    <property type="entry name" value="PROTEIN MALY"/>
    <property type="match status" value="1"/>
</dbReference>
<evidence type="ECO:0000256" key="3">
    <source>
        <dbReference type="ARBA" id="ARBA00022898"/>
    </source>
</evidence>
<dbReference type="GO" id="GO:0047804">
    <property type="term" value="F:cysteine-S-conjugate beta-lyase activity"/>
    <property type="evidence" value="ECO:0007669"/>
    <property type="project" value="UniProtKB-EC"/>
</dbReference>
<reference evidence="7 8" key="1">
    <citation type="submission" date="2011-09" db="EMBL/GenBank/DDBJ databases">
        <title>The draft genome of Paenibacillus lactis 154.</title>
        <authorList>
            <consortium name="US DOE Joint Genome Institute (JGI-PGF)"/>
            <person name="Lucas S."/>
            <person name="Han J."/>
            <person name="Lapidus A."/>
            <person name="Cheng J.-F."/>
            <person name="Goodwin L."/>
            <person name="Pitluck S."/>
            <person name="Peters L."/>
            <person name="Land M.L."/>
            <person name="Hauser L."/>
            <person name="Siebers A."/>
            <person name="Thelen M."/>
            <person name="Hugenholtz P."/>
            <person name="Allgaier M."/>
            <person name="Woyke T.J."/>
        </authorList>
    </citation>
    <scope>NUCLEOTIDE SEQUENCE [LARGE SCALE GENOMIC DNA]</scope>
    <source>
        <strain evidence="7 8">154</strain>
    </source>
</reference>
<evidence type="ECO:0000256" key="2">
    <source>
        <dbReference type="ARBA" id="ARBA00012224"/>
    </source>
</evidence>
<dbReference type="PATRIC" id="fig|743719.3.peg.4148"/>
<keyword evidence="7" id="KW-0808">Transferase</keyword>
<keyword evidence="4" id="KW-0456">Lyase</keyword>
<evidence type="ECO:0000256" key="1">
    <source>
        <dbReference type="ARBA" id="ARBA00001933"/>
    </source>
</evidence>
<dbReference type="GO" id="GO:0008483">
    <property type="term" value="F:transaminase activity"/>
    <property type="evidence" value="ECO:0007669"/>
    <property type="project" value="UniProtKB-KW"/>
</dbReference>
<name>G4HJD2_9BACL</name>
<feature type="domain" description="Aminotransferase class I/classII large" evidence="6">
    <location>
        <begin position="29"/>
        <end position="370"/>
    </location>
</feature>
<accession>G4HJD2</accession>
<keyword evidence="7" id="KW-0032">Aminotransferase</keyword>
<evidence type="ECO:0000313" key="8">
    <source>
        <dbReference type="Proteomes" id="UP000003891"/>
    </source>
</evidence>
<dbReference type="SUPFAM" id="SSF53383">
    <property type="entry name" value="PLP-dependent transferases"/>
    <property type="match status" value="1"/>
</dbReference>
<dbReference type="Gene3D" id="3.90.1150.10">
    <property type="entry name" value="Aspartate Aminotransferase, domain 1"/>
    <property type="match status" value="1"/>
</dbReference>
<dbReference type="AlphaFoldDB" id="G4HJD2"/>
<dbReference type="InterPro" id="IPR051798">
    <property type="entry name" value="Class-II_PLP-Dep_Aminotrans"/>
</dbReference>
<sequence length="390" mass="44092">MTFNFDHIVSRFGTNSAKWDGMAQSLGSDMIALSVADMDVPAPPAVVDKVCEMARHGIYGYTDPFPTYYEAVRQWMDQAYQWKVERDWIVYCPRIIQAVSVLIQKCTEAGDRVLIHSPVYQPVAKAVTLNDRVLTESPMQLVNGRYEIDFADMEQRMREGVKMVLLISPHNPVGRVWTREELERIGRLCIEYDALIVSDDIHADFIHQGHEHTVIAKLSEEIAERSVICTSPGKTFNLASLEIANIIIPNRDLRERFKQGLLQAGIHNPTFFSVPALEAAYTSCEEWLTALQGYIKDNITFTKQYIAEHMPELKIIEPEGTYLLWIDCSAVSRRESDLVDWIQEKARVSVSYGTSFGSGGEGFIRVNIAAPRGIIQEGLARMASAYPLNR</sequence>
<evidence type="ECO:0000259" key="6">
    <source>
        <dbReference type="Pfam" id="PF00155"/>
    </source>
</evidence>